<gene>
    <name evidence="2" type="ORF">GALL_68730</name>
</gene>
<dbReference type="AlphaFoldDB" id="A0A1J5TC84"/>
<comment type="caution">
    <text evidence="2">The sequence shown here is derived from an EMBL/GenBank/DDBJ whole genome shotgun (WGS) entry which is preliminary data.</text>
</comment>
<proteinExistence type="predicted"/>
<evidence type="ECO:0000313" key="2">
    <source>
        <dbReference type="EMBL" id="OIR11380.1"/>
    </source>
</evidence>
<reference evidence="2" key="1">
    <citation type="submission" date="2016-10" db="EMBL/GenBank/DDBJ databases">
        <title>Sequence of Gallionella enrichment culture.</title>
        <authorList>
            <person name="Poehlein A."/>
            <person name="Muehling M."/>
            <person name="Daniel R."/>
        </authorList>
    </citation>
    <scope>NUCLEOTIDE SEQUENCE</scope>
</reference>
<dbReference type="InterPro" id="IPR015005">
    <property type="entry name" value="DUF1854"/>
</dbReference>
<dbReference type="Pfam" id="PF08909">
    <property type="entry name" value="DUF1854"/>
    <property type="match status" value="1"/>
</dbReference>
<evidence type="ECO:0000259" key="1">
    <source>
        <dbReference type="Pfam" id="PF08909"/>
    </source>
</evidence>
<dbReference type="EMBL" id="MLJW01000020">
    <property type="protein sequence ID" value="OIR11380.1"/>
    <property type="molecule type" value="Genomic_DNA"/>
</dbReference>
<accession>A0A1J5TC84</accession>
<organism evidence="2">
    <name type="scientific">mine drainage metagenome</name>
    <dbReference type="NCBI Taxonomy" id="410659"/>
    <lineage>
        <taxon>unclassified sequences</taxon>
        <taxon>metagenomes</taxon>
        <taxon>ecological metagenomes</taxon>
    </lineage>
</organism>
<protein>
    <recommendedName>
        <fullName evidence="1">DUF1854 domain-containing protein</fullName>
    </recommendedName>
</protein>
<sequence>MKSNKDFRLERNAAGQLVMVDADGTVHEGVVPLRAFPISAPDDGVSLLGEDGHELLWVERLSGLPDEMRALIEAELAQREFMPEITRIKQVSSFATPSKWQVATDRGDTELLLKAEDHIRRLTGSTLLITDGYGVSFLIRDLDALDGHSRRLLDRFL</sequence>
<feature type="domain" description="DUF1854" evidence="1">
    <location>
        <begin position="27"/>
        <end position="156"/>
    </location>
</feature>
<name>A0A1J5TC84_9ZZZZ</name>